<evidence type="ECO:0000313" key="10">
    <source>
        <dbReference type="EMBL" id="KAG8374957.1"/>
    </source>
</evidence>
<dbReference type="Pfam" id="PF00153">
    <property type="entry name" value="Mito_carr"/>
    <property type="match status" value="3"/>
</dbReference>
<dbReference type="SUPFAM" id="SSF103506">
    <property type="entry name" value="Mitochondrial carrier"/>
    <property type="match status" value="1"/>
</dbReference>
<sequence>MSGGSLSPRNDKISVKQRRYPFEGAFFELADFDSTAITPSENNSSALRTSDSQSSEILRTTDLISAVSNAWDHAKQPLSVLLSKNNSTCRTEVFQGSNTLHYSTDEEAFRTSTSADDQLCSNCFNRNSNSVKIVPENLDHLKLNKKMLRPQPSYDFLSFWRILDAQYRMLVESSVENCLSSREIPPNFGSIYGWMRKISIPKPMNQVNSVKIGSKRESSRYTGDFSANLASGCVPADTTSSCDDLTIGISACNPEAAQNVDLLVGEVANVDLKASTAACMENDDVSLRHIEANSRDTNLVQLGHDCGNSNKETEDDLHEYQKDKGLTFFKADSSQVEISLPVKEKHSYALAKQEHAFAGAMAGIFVSLCLHPMDTIKTLIQSCRADEKPLHDIGRIISERGISGLYRGISSNILSSAPISAVYTFTYESVKKSLLPHFPKEYHSLAHCMAGGCASIATSFIFTPSERIKQQMQVGSHYRNCCYLSLLSMQIALEKMVQELVGINVMAFKLHPCRNALTEVVHKGGLPSLYTGWGAVLCRNVPHSIIKFYTYESLKQIMSPSVQSNAPANTLVTLVCGGLSGSMASLFTTPFDVVKTRLQTQIPGSMTRYNGVFNTLTEIGKHEGLKGLYRGLTPRLVMYMIQGALFFASYESFKRLLSLDVRQLSAQTTRREPNTEDGSVMLPSPVSVSA</sequence>
<keyword evidence="7 8" id="KW-0472">Membrane</keyword>
<dbReference type="InterPro" id="IPR018108">
    <property type="entry name" value="MCP_transmembrane"/>
</dbReference>
<name>A0AAV6X4U9_9LAMI</name>
<feature type="repeat" description="Solcar" evidence="8">
    <location>
        <begin position="442"/>
        <end position="557"/>
    </location>
</feature>
<evidence type="ECO:0000256" key="7">
    <source>
        <dbReference type="ARBA" id="ARBA00023136"/>
    </source>
</evidence>
<proteinExistence type="inferred from homology"/>
<comment type="caution">
    <text evidence="10">The sequence shown here is derived from an EMBL/GenBank/DDBJ whole genome shotgun (WGS) entry which is preliminary data.</text>
</comment>
<keyword evidence="5" id="KW-0677">Repeat</keyword>
<keyword evidence="11" id="KW-1185">Reference proteome</keyword>
<organism evidence="10 11">
    <name type="scientific">Buddleja alternifolia</name>
    <dbReference type="NCBI Taxonomy" id="168488"/>
    <lineage>
        <taxon>Eukaryota</taxon>
        <taxon>Viridiplantae</taxon>
        <taxon>Streptophyta</taxon>
        <taxon>Embryophyta</taxon>
        <taxon>Tracheophyta</taxon>
        <taxon>Spermatophyta</taxon>
        <taxon>Magnoliopsida</taxon>
        <taxon>eudicotyledons</taxon>
        <taxon>Gunneridae</taxon>
        <taxon>Pentapetalae</taxon>
        <taxon>asterids</taxon>
        <taxon>lamiids</taxon>
        <taxon>Lamiales</taxon>
        <taxon>Scrophulariaceae</taxon>
        <taxon>Buddlejeae</taxon>
        <taxon>Buddleja</taxon>
    </lineage>
</organism>
<keyword evidence="6" id="KW-1133">Transmembrane helix</keyword>
<evidence type="ECO:0000256" key="1">
    <source>
        <dbReference type="ARBA" id="ARBA00004141"/>
    </source>
</evidence>
<evidence type="ECO:0000256" key="2">
    <source>
        <dbReference type="ARBA" id="ARBA00006375"/>
    </source>
</evidence>
<protein>
    <submittedName>
        <fullName evidence="10">Uncharacterized protein</fullName>
    </submittedName>
</protein>
<dbReference type="AlphaFoldDB" id="A0AAV6X4U9"/>
<dbReference type="Proteomes" id="UP000826271">
    <property type="component" value="Unassembled WGS sequence"/>
</dbReference>
<evidence type="ECO:0000256" key="9">
    <source>
        <dbReference type="SAM" id="MobiDB-lite"/>
    </source>
</evidence>
<reference evidence="10" key="1">
    <citation type="submission" date="2019-10" db="EMBL/GenBank/DDBJ databases">
        <authorList>
            <person name="Zhang R."/>
            <person name="Pan Y."/>
            <person name="Wang J."/>
            <person name="Ma R."/>
            <person name="Yu S."/>
        </authorList>
    </citation>
    <scope>NUCLEOTIDE SEQUENCE</scope>
    <source>
        <strain evidence="10">LA-IB0</strain>
        <tissue evidence="10">Leaf</tissue>
    </source>
</reference>
<dbReference type="InterPro" id="IPR023395">
    <property type="entry name" value="MCP_dom_sf"/>
</dbReference>
<evidence type="ECO:0000256" key="3">
    <source>
        <dbReference type="ARBA" id="ARBA00022448"/>
    </source>
</evidence>
<dbReference type="EMBL" id="WHWC01000010">
    <property type="protein sequence ID" value="KAG8374957.1"/>
    <property type="molecule type" value="Genomic_DNA"/>
</dbReference>
<comment type="similarity">
    <text evidence="2">Belongs to the mitochondrial carrier (TC 2.A.29) family.</text>
</comment>
<feature type="region of interest" description="Disordered" evidence="9">
    <location>
        <begin position="666"/>
        <end position="690"/>
    </location>
</feature>
<evidence type="ECO:0000256" key="5">
    <source>
        <dbReference type="ARBA" id="ARBA00022737"/>
    </source>
</evidence>
<evidence type="ECO:0000256" key="4">
    <source>
        <dbReference type="ARBA" id="ARBA00022692"/>
    </source>
</evidence>
<evidence type="ECO:0000313" key="11">
    <source>
        <dbReference type="Proteomes" id="UP000826271"/>
    </source>
</evidence>
<evidence type="ECO:0000256" key="8">
    <source>
        <dbReference type="PROSITE-ProRule" id="PRU00282"/>
    </source>
</evidence>
<accession>A0AAV6X4U9</accession>
<evidence type="ECO:0000256" key="6">
    <source>
        <dbReference type="ARBA" id="ARBA00022989"/>
    </source>
</evidence>
<dbReference type="PROSITE" id="PS50920">
    <property type="entry name" value="SOLCAR"/>
    <property type="match status" value="3"/>
</dbReference>
<comment type="subcellular location">
    <subcellularLocation>
        <location evidence="1">Membrane</location>
        <topology evidence="1">Multi-pass membrane protein</topology>
    </subcellularLocation>
</comment>
<keyword evidence="3" id="KW-0813">Transport</keyword>
<dbReference type="PANTHER" id="PTHR45667">
    <property type="entry name" value="S-ADENOSYLMETHIONINE MITOCHONDRIAL CARRIER PROTEIN"/>
    <property type="match status" value="1"/>
</dbReference>
<keyword evidence="4 8" id="KW-0812">Transmembrane</keyword>
<dbReference type="Gene3D" id="1.50.40.10">
    <property type="entry name" value="Mitochondrial carrier domain"/>
    <property type="match status" value="2"/>
</dbReference>
<feature type="repeat" description="Solcar" evidence="8">
    <location>
        <begin position="568"/>
        <end position="656"/>
    </location>
</feature>
<feature type="repeat" description="Solcar" evidence="8">
    <location>
        <begin position="350"/>
        <end position="433"/>
    </location>
</feature>
<dbReference type="FunFam" id="1.50.40.10:FF:000162">
    <property type="entry name" value="Mitochondrial substrate carrier protein-like"/>
    <property type="match status" value="1"/>
</dbReference>
<gene>
    <name evidence="10" type="ORF">BUALT_Bualt10G0049600</name>
</gene>
<dbReference type="GO" id="GO:0016020">
    <property type="term" value="C:membrane"/>
    <property type="evidence" value="ECO:0007669"/>
    <property type="project" value="UniProtKB-SubCell"/>
</dbReference>